<comment type="caution">
    <text evidence="1">The sequence shown here is derived from an EMBL/GenBank/DDBJ whole genome shotgun (WGS) entry which is preliminary data.</text>
</comment>
<gene>
    <name evidence="1" type="ORF">DT603_07880</name>
</gene>
<accession>A0ABX0AB36</accession>
<dbReference type="EMBL" id="QOVG01000004">
    <property type="protein sequence ID" value="NDK38759.1"/>
    <property type="molecule type" value="Genomic_DNA"/>
</dbReference>
<keyword evidence="2" id="KW-1185">Reference proteome</keyword>
<evidence type="ECO:0000313" key="2">
    <source>
        <dbReference type="Proteomes" id="UP001429354"/>
    </source>
</evidence>
<organism evidence="1 2">
    <name type="scientific">Pseudoxanthomonas gei</name>
    <dbReference type="NCBI Taxonomy" id="1383030"/>
    <lineage>
        <taxon>Bacteria</taxon>
        <taxon>Pseudomonadati</taxon>
        <taxon>Pseudomonadota</taxon>
        <taxon>Gammaproteobacteria</taxon>
        <taxon>Lysobacterales</taxon>
        <taxon>Lysobacteraceae</taxon>
        <taxon>Pseudoxanthomonas</taxon>
    </lineage>
</organism>
<sequence>MLWAPALDGESLVSAWREQHRRQLHVTGRFPKPPLPAGDNELLGFVLDAGLLQALQAWKCDQVTLPAGSRIMLVQWRATASTEEFVHRQRAAGVTVEYLQLDAGDEPDWDNPDHFETQIFPRRAVNRLASHLAEMA</sequence>
<name>A0ABX0AB36_9GAMM</name>
<reference evidence="1 2" key="1">
    <citation type="submission" date="2018-07" db="EMBL/GenBank/DDBJ databases">
        <title>Whole genome Sequencing of Pseudoxanthomonas gei KCTC 32298 (T).</title>
        <authorList>
            <person name="Kumar S."/>
            <person name="Bansal K."/>
            <person name="Kaur A."/>
            <person name="Patil P."/>
            <person name="Sharma S."/>
            <person name="Patil P.B."/>
        </authorList>
    </citation>
    <scope>NUCLEOTIDE SEQUENCE [LARGE SCALE GENOMIC DNA]</scope>
    <source>
        <strain evidence="1 2">KCTC 32298</strain>
    </source>
</reference>
<protein>
    <submittedName>
        <fullName evidence="1">Uncharacterized protein</fullName>
    </submittedName>
</protein>
<evidence type="ECO:0000313" key="1">
    <source>
        <dbReference type="EMBL" id="NDK38759.1"/>
    </source>
</evidence>
<proteinExistence type="predicted"/>
<dbReference type="Proteomes" id="UP001429354">
    <property type="component" value="Unassembled WGS sequence"/>
</dbReference>